<dbReference type="PANTHER" id="PTHR10900:SF77">
    <property type="entry name" value="FI19380P1"/>
    <property type="match status" value="1"/>
</dbReference>
<evidence type="ECO:0000313" key="3">
    <source>
        <dbReference type="Proteomes" id="UP000260644"/>
    </source>
</evidence>
<dbReference type="PROSITE" id="PS51257">
    <property type="entry name" value="PROKAR_LIPOPROTEIN"/>
    <property type="match status" value="1"/>
</dbReference>
<dbReference type="Proteomes" id="UP000260644">
    <property type="component" value="Unassembled WGS sequence"/>
</dbReference>
<dbReference type="InterPro" id="IPR036378">
    <property type="entry name" value="FAS1_dom_sf"/>
</dbReference>
<reference evidence="2 3" key="1">
    <citation type="submission" date="2018-07" db="EMBL/GenBank/DDBJ databases">
        <title>Chitinophaga K2CV101002-2 sp. nov., isolated from a monsoon evergreen broad-leaved forest soil.</title>
        <authorList>
            <person name="Lv Y."/>
        </authorList>
    </citation>
    <scope>NUCLEOTIDE SEQUENCE [LARGE SCALE GENOMIC DNA]</scope>
    <source>
        <strain evidence="2 3">GDMCC 1.1288</strain>
    </source>
</reference>
<keyword evidence="3" id="KW-1185">Reference proteome</keyword>
<protein>
    <submittedName>
        <fullName evidence="2">Fasciclin domain-containing protein</fullName>
    </submittedName>
</protein>
<dbReference type="AlphaFoldDB" id="A0A3E1YGZ6"/>
<dbReference type="PROSITE" id="PS50213">
    <property type="entry name" value="FAS1"/>
    <property type="match status" value="2"/>
</dbReference>
<dbReference type="InterPro" id="IPR000782">
    <property type="entry name" value="FAS1_domain"/>
</dbReference>
<evidence type="ECO:0000313" key="2">
    <source>
        <dbReference type="EMBL" id="RFS26659.1"/>
    </source>
</evidence>
<dbReference type="InterPro" id="IPR050904">
    <property type="entry name" value="Adhesion/Biosynth-related"/>
</dbReference>
<dbReference type="RefSeq" id="WP_116973850.1">
    <property type="nucleotide sequence ID" value="NZ_QPMM01000001.1"/>
</dbReference>
<name>A0A3E1YGZ6_9BACT</name>
<evidence type="ECO:0000259" key="1">
    <source>
        <dbReference type="PROSITE" id="PS50213"/>
    </source>
</evidence>
<dbReference type="Gene3D" id="2.30.180.10">
    <property type="entry name" value="FAS1 domain"/>
    <property type="match status" value="2"/>
</dbReference>
<dbReference type="PANTHER" id="PTHR10900">
    <property type="entry name" value="PERIOSTIN-RELATED"/>
    <property type="match status" value="1"/>
</dbReference>
<dbReference type="Pfam" id="PF02469">
    <property type="entry name" value="Fasciclin"/>
    <property type="match status" value="2"/>
</dbReference>
<dbReference type="SUPFAM" id="SSF82153">
    <property type="entry name" value="FAS1 domain"/>
    <property type="match status" value="2"/>
</dbReference>
<feature type="domain" description="FAS1" evidence="1">
    <location>
        <begin position="174"/>
        <end position="322"/>
    </location>
</feature>
<accession>A0A3E1YGZ6</accession>
<proteinExistence type="predicted"/>
<dbReference type="SMART" id="SM00554">
    <property type="entry name" value="FAS1"/>
    <property type="match status" value="2"/>
</dbReference>
<dbReference type="GO" id="GO:0005615">
    <property type="term" value="C:extracellular space"/>
    <property type="evidence" value="ECO:0007669"/>
    <property type="project" value="TreeGrafter"/>
</dbReference>
<gene>
    <name evidence="2" type="ORF">DVR12_02390</name>
</gene>
<organism evidence="2 3">
    <name type="scientific">Chitinophaga silvatica</name>
    <dbReference type="NCBI Taxonomy" id="2282649"/>
    <lineage>
        <taxon>Bacteria</taxon>
        <taxon>Pseudomonadati</taxon>
        <taxon>Bacteroidota</taxon>
        <taxon>Chitinophagia</taxon>
        <taxon>Chitinophagales</taxon>
        <taxon>Chitinophagaceae</taxon>
        <taxon>Chitinophaga</taxon>
    </lineage>
</organism>
<comment type="caution">
    <text evidence="2">The sequence shown here is derived from an EMBL/GenBank/DDBJ whole genome shotgun (WGS) entry which is preliminary data.</text>
</comment>
<feature type="domain" description="FAS1" evidence="1">
    <location>
        <begin position="32"/>
        <end position="169"/>
    </location>
</feature>
<sequence>MQLLKYTCLILFAGVIACTKKDDTKLSTEVENRLAFVIDDNKFNFSFFNTAMGRTAYRNELLNDGPFTVLIPDNNAFIKAGYANDQAVLKESGVILNNMVAYHIVHGTWKLNEMPFKFNQELSAISGSKIYVTRWIKNADTVVTINGTPVLAFNLNASNGLIQVIDNVLQPLVYSKIGEVISSDTTLNYLNVALQQAGLKEEFYKNEVNTFFAPSNNAFRKAGFQTIDSISRTDANVLKSLLQYHFFQGRRFIYDYILTTGTTERTTQTMFNNNTVKISLVKSGTKYTSITLAGEGNANPAQVIKSNVMAGNGVVHIIDQILNENQK</sequence>
<dbReference type="EMBL" id="QPMM01000001">
    <property type="protein sequence ID" value="RFS26659.1"/>
    <property type="molecule type" value="Genomic_DNA"/>
</dbReference>
<dbReference type="OrthoDB" id="1144324at2"/>